<reference evidence="2" key="1">
    <citation type="submission" date="2016-10" db="EMBL/GenBank/DDBJ databases">
        <authorList>
            <person name="de Groot N.N."/>
        </authorList>
    </citation>
    <scope>NUCLEOTIDE SEQUENCE</scope>
</reference>
<feature type="transmembrane region" description="Helical" evidence="1">
    <location>
        <begin position="6"/>
        <end position="28"/>
    </location>
</feature>
<dbReference type="AlphaFoldDB" id="A0A1W1DYH1"/>
<protein>
    <submittedName>
        <fullName evidence="2">Uncharacterized protein</fullName>
    </submittedName>
</protein>
<proteinExistence type="predicted"/>
<evidence type="ECO:0000313" key="3">
    <source>
        <dbReference type="EMBL" id="SFV89521.1"/>
    </source>
</evidence>
<gene>
    <name evidence="2" type="ORF">MNB_SUP05-SYMBIONT-4-1049</name>
    <name evidence="3" type="ORF">MNB_SUP05-SYMBIONT-5-809</name>
</gene>
<keyword evidence="1" id="KW-0812">Transmembrane</keyword>
<feature type="transmembrane region" description="Helical" evidence="1">
    <location>
        <begin position="40"/>
        <end position="60"/>
    </location>
</feature>
<keyword evidence="1" id="KW-0472">Membrane</keyword>
<evidence type="ECO:0000256" key="1">
    <source>
        <dbReference type="SAM" id="Phobius"/>
    </source>
</evidence>
<name>A0A1W1DYH1_9ZZZZ</name>
<dbReference type="EMBL" id="FPHY01000104">
    <property type="protein sequence ID" value="SFV86780.1"/>
    <property type="molecule type" value="Genomic_DNA"/>
</dbReference>
<evidence type="ECO:0000313" key="2">
    <source>
        <dbReference type="EMBL" id="SFV86780.1"/>
    </source>
</evidence>
<accession>A0A1W1DYH1</accession>
<organism evidence="2">
    <name type="scientific">hydrothermal vent metagenome</name>
    <dbReference type="NCBI Taxonomy" id="652676"/>
    <lineage>
        <taxon>unclassified sequences</taxon>
        <taxon>metagenomes</taxon>
        <taxon>ecological metagenomes</taxon>
    </lineage>
</organism>
<sequence>MSKIIIGFLLILVLSVVYLNIAASVIAVQEKDIRHLWIKIARIAFIWLIPIIGFAFILRFTQQAEECHLHYSLIPKFIQNWLYDESIYVPNKNRDDNHSNISHSGFGK</sequence>
<keyword evidence="1" id="KW-1133">Transmembrane helix</keyword>
<dbReference type="EMBL" id="FPHZ01000233">
    <property type="protein sequence ID" value="SFV89521.1"/>
    <property type="molecule type" value="Genomic_DNA"/>
</dbReference>